<name>A0A2X3ER01_KLEPN</name>
<evidence type="ECO:0000313" key="3">
    <source>
        <dbReference type="Proteomes" id="UP000251088"/>
    </source>
</evidence>
<feature type="region of interest" description="Disordered" evidence="1">
    <location>
        <begin position="63"/>
        <end position="84"/>
    </location>
</feature>
<reference evidence="2 3" key="1">
    <citation type="submission" date="2018-06" db="EMBL/GenBank/DDBJ databases">
        <authorList>
            <consortium name="Pathogen Informatics"/>
            <person name="Doyle S."/>
        </authorList>
    </citation>
    <scope>NUCLEOTIDE SEQUENCE [LARGE SCALE GENOMIC DNA]</scope>
    <source>
        <strain evidence="2 3">NCTC9128</strain>
    </source>
</reference>
<organism evidence="2 3">
    <name type="scientific">Klebsiella pneumoniae</name>
    <dbReference type="NCBI Taxonomy" id="573"/>
    <lineage>
        <taxon>Bacteria</taxon>
        <taxon>Pseudomonadati</taxon>
        <taxon>Pseudomonadota</taxon>
        <taxon>Gammaproteobacteria</taxon>
        <taxon>Enterobacterales</taxon>
        <taxon>Enterobacteriaceae</taxon>
        <taxon>Klebsiella/Raoultella group</taxon>
        <taxon>Klebsiella</taxon>
        <taxon>Klebsiella pneumoniae complex</taxon>
    </lineage>
</organism>
<dbReference type="Proteomes" id="UP000251088">
    <property type="component" value="Unassembled WGS sequence"/>
</dbReference>
<accession>A0A2X3ER01</accession>
<evidence type="ECO:0000256" key="1">
    <source>
        <dbReference type="SAM" id="MobiDB-lite"/>
    </source>
</evidence>
<gene>
    <name evidence="2" type="ORF">NCTC9128_04994</name>
</gene>
<protein>
    <submittedName>
        <fullName evidence="2">Uncharacterized protein</fullName>
    </submittedName>
</protein>
<proteinExistence type="predicted"/>
<dbReference type="AntiFam" id="ANF00204">
    <property type="entry name" value="Shadow ORF (opposite rpsA)"/>
</dbReference>
<dbReference type="EMBL" id="UAWN01000013">
    <property type="protein sequence ID" value="SQC38851.1"/>
    <property type="molecule type" value="Genomic_DNA"/>
</dbReference>
<sequence length="132" mass="14708">MQRVAHRTNVYQGTRQERTNTVQLNSEATFNFAVDNTGNSFSVFVSFFQRDPSFVTFSFLTDSRVSPKPSSTASRATSTSSPTWISSSPWAFLNCSAGMADSDSDRVNQYYVFVDSNNNTTNDGTRAGFDFF</sequence>
<feature type="compositionally biased region" description="Low complexity" evidence="1">
    <location>
        <begin position="66"/>
        <end position="84"/>
    </location>
</feature>
<evidence type="ECO:0000313" key="2">
    <source>
        <dbReference type="EMBL" id="SQC38851.1"/>
    </source>
</evidence>
<dbReference type="AlphaFoldDB" id="A0A2X3ER01"/>